<evidence type="ECO:0000256" key="2">
    <source>
        <dbReference type="ARBA" id="ARBA00023002"/>
    </source>
</evidence>
<dbReference type="InterPro" id="IPR051317">
    <property type="entry name" value="Gfo/Idh/MocA_oxidoreduct"/>
</dbReference>
<proteinExistence type="inferred from homology"/>
<comment type="similarity">
    <text evidence="1">Belongs to the Gfo/Idh/MocA family.</text>
</comment>
<dbReference type="RefSeq" id="WP_063478054.1">
    <property type="nucleotide sequence ID" value="NZ_CP147845.1"/>
</dbReference>
<dbReference type="PANTHER" id="PTHR43708:SF5">
    <property type="entry name" value="CONSERVED EXPRESSED OXIDOREDUCTASE (EUROFUNG)-RELATED"/>
    <property type="match status" value="1"/>
</dbReference>
<keyword evidence="2" id="KW-0560">Oxidoreductase</keyword>
<dbReference type="Gene3D" id="3.30.360.10">
    <property type="entry name" value="Dihydrodipicolinate Reductase, domain 2"/>
    <property type="match status" value="1"/>
</dbReference>
<dbReference type="InterPro" id="IPR036291">
    <property type="entry name" value="NAD(P)-bd_dom_sf"/>
</dbReference>
<evidence type="ECO:0000259" key="4">
    <source>
        <dbReference type="Pfam" id="PF02894"/>
    </source>
</evidence>
<dbReference type="Gene3D" id="3.40.50.720">
    <property type="entry name" value="NAD(P)-binding Rossmann-like Domain"/>
    <property type="match status" value="1"/>
</dbReference>
<evidence type="ECO:0000256" key="1">
    <source>
        <dbReference type="ARBA" id="ARBA00010928"/>
    </source>
</evidence>
<dbReference type="SUPFAM" id="SSF51735">
    <property type="entry name" value="NAD(P)-binding Rossmann-fold domains"/>
    <property type="match status" value="1"/>
</dbReference>
<reference evidence="5" key="1">
    <citation type="journal article" date="2016" name="Genome Announc.">
        <title>Draft genomes of two strains of Paenibacillus glucanolyticus with capability to degrade lignocellulose.</title>
        <authorList>
            <person name="Mathews S.L."/>
            <person name="Pawlak J."/>
            <person name="Grunden A.M."/>
        </authorList>
    </citation>
    <scope>NUCLEOTIDE SEQUENCE [LARGE SCALE GENOMIC DNA]</scope>
    <source>
        <strain evidence="5">SLM1</strain>
    </source>
</reference>
<dbReference type="Pfam" id="PF01408">
    <property type="entry name" value="GFO_IDH_MocA"/>
    <property type="match status" value="1"/>
</dbReference>
<accession>A0A163IER9</accession>
<dbReference type="GeneID" id="97552671"/>
<feature type="domain" description="Gfo/Idh/MocA-like oxidoreductase C-terminal" evidence="4">
    <location>
        <begin position="132"/>
        <end position="346"/>
    </location>
</feature>
<keyword evidence="6" id="KW-1185">Reference proteome</keyword>
<evidence type="ECO:0000313" key="6">
    <source>
        <dbReference type="Proteomes" id="UP000076796"/>
    </source>
</evidence>
<dbReference type="GO" id="GO:0016491">
    <property type="term" value="F:oxidoreductase activity"/>
    <property type="evidence" value="ECO:0007669"/>
    <property type="project" value="UniProtKB-KW"/>
</dbReference>
<dbReference type="Pfam" id="PF02894">
    <property type="entry name" value="GFO_IDH_MocA_C"/>
    <property type="match status" value="1"/>
</dbReference>
<dbReference type="STRING" id="59843.A3958_07930"/>
<evidence type="ECO:0000313" key="5">
    <source>
        <dbReference type="EMBL" id="KZS45935.1"/>
    </source>
</evidence>
<dbReference type="Proteomes" id="UP000076796">
    <property type="component" value="Unassembled WGS sequence"/>
</dbReference>
<evidence type="ECO:0000259" key="3">
    <source>
        <dbReference type="Pfam" id="PF01408"/>
    </source>
</evidence>
<dbReference type="AlphaFoldDB" id="A0A163IER9"/>
<dbReference type="NCBIfam" id="NF008607">
    <property type="entry name" value="PRK11579.1"/>
    <property type="match status" value="1"/>
</dbReference>
<dbReference type="GO" id="GO:0000166">
    <property type="term" value="F:nucleotide binding"/>
    <property type="evidence" value="ECO:0007669"/>
    <property type="project" value="InterPro"/>
</dbReference>
<protein>
    <submittedName>
        <fullName evidence="5">Oxidoreductase</fullName>
    </submittedName>
</protein>
<dbReference type="PANTHER" id="PTHR43708">
    <property type="entry name" value="CONSERVED EXPRESSED OXIDOREDUCTASE (EUROFUNG)"/>
    <property type="match status" value="1"/>
</dbReference>
<organism evidence="5 6">
    <name type="scientific">Paenibacillus glucanolyticus</name>
    <dbReference type="NCBI Taxonomy" id="59843"/>
    <lineage>
        <taxon>Bacteria</taxon>
        <taxon>Bacillati</taxon>
        <taxon>Bacillota</taxon>
        <taxon>Bacilli</taxon>
        <taxon>Bacillales</taxon>
        <taxon>Paenibacillaceae</taxon>
        <taxon>Paenibacillus</taxon>
    </lineage>
</organism>
<gene>
    <name evidence="5" type="ORF">AWU65_08400</name>
</gene>
<comment type="caution">
    <text evidence="5">The sequence shown here is derived from an EMBL/GenBank/DDBJ whole genome shotgun (WGS) entry which is preliminary data.</text>
</comment>
<sequence length="347" mass="38431">MAIQAGIIGYGLSGSVFHAPILRSVPDYKVHTVVSSDPDKVHKDLPDTAVVDSVDELLSVSEIDVVIITSPNTTHYEYSRLALEAGKHVVVEKPFTVTAAEADELIELAKQKGVLLTVYHNRRWDNDFLTVRNLLETGALGKLSIYQSQFSRYRPEVQSERWREQAAPGSGILYDLGSHLIDQALFLFGLPETLWADLRIERKGSKAHDYFHLVLGYATFRVILHSGSLVRQAGPKFELHGDKGSFLKYGMDPQEGQLKQGMRPGDAGWGEDSPDQYGELATELSGLAVQGEIETLPGRYQAFYQGLAEAILKGGALPVQAEEARNVIRMIEYALQSHQEGRTIQIT</sequence>
<dbReference type="OrthoDB" id="9815825at2"/>
<dbReference type="InterPro" id="IPR000683">
    <property type="entry name" value="Gfo/Idh/MocA-like_OxRdtase_N"/>
</dbReference>
<dbReference type="InterPro" id="IPR004104">
    <property type="entry name" value="Gfo/Idh/MocA-like_OxRdtase_C"/>
</dbReference>
<dbReference type="EMBL" id="LWMH01000001">
    <property type="protein sequence ID" value="KZS45935.1"/>
    <property type="molecule type" value="Genomic_DNA"/>
</dbReference>
<name>A0A163IER9_9BACL</name>
<feature type="domain" description="Gfo/Idh/MocA-like oxidoreductase N-terminal" evidence="3">
    <location>
        <begin position="4"/>
        <end position="120"/>
    </location>
</feature>